<reference evidence="2 3" key="1">
    <citation type="submission" date="2019-11" db="EMBL/GenBank/DDBJ databases">
        <title>Gordonia sp. nov., a novel actinobacterium isolated from mangrove soil in Hainan.</title>
        <authorList>
            <person name="Huang X."/>
            <person name="Xie Y."/>
            <person name="Chu X."/>
            <person name="Xiao K."/>
        </authorList>
    </citation>
    <scope>NUCLEOTIDE SEQUENCE [LARGE SCALE GENOMIC DNA]</scope>
    <source>
        <strain evidence="2 3">HNM0687</strain>
    </source>
</reference>
<dbReference type="AlphaFoldDB" id="A0A6L7GMH3"/>
<sequence>MSNSSPSHRATSDIDPIVVRRSRDLFDRALILFDNADGVEDSAERFRQYYLTALRAAGAALEIYEPSTRPVRRRHSRNAWNRLPIVVPALAGHADYFAGRSGIRLDIESGLVRTIDDRTLGHLRRQVLALLDDVEELLVAYEQGKLSEHEASPDRTA</sequence>
<dbReference type="Proteomes" id="UP000475545">
    <property type="component" value="Unassembled WGS sequence"/>
</dbReference>
<feature type="domain" description="SAV-6107-like HEPN" evidence="1">
    <location>
        <begin position="36"/>
        <end position="135"/>
    </location>
</feature>
<evidence type="ECO:0000259" key="1">
    <source>
        <dbReference type="Pfam" id="PF18726"/>
    </source>
</evidence>
<name>A0A6L7GMH3_9ACTN</name>
<evidence type="ECO:0000313" key="2">
    <source>
        <dbReference type="EMBL" id="MXP21110.1"/>
    </source>
</evidence>
<dbReference type="RefSeq" id="WP_160901151.1">
    <property type="nucleotide sequence ID" value="NZ_CP102850.1"/>
</dbReference>
<comment type="caution">
    <text evidence="2">The sequence shown here is derived from an EMBL/GenBank/DDBJ whole genome shotgun (WGS) entry which is preliminary data.</text>
</comment>
<keyword evidence="3" id="KW-1185">Reference proteome</keyword>
<dbReference type="InterPro" id="IPR040891">
    <property type="entry name" value="HEPN_SAV_6107"/>
</dbReference>
<evidence type="ECO:0000313" key="3">
    <source>
        <dbReference type="Proteomes" id="UP000475545"/>
    </source>
</evidence>
<proteinExistence type="predicted"/>
<dbReference type="EMBL" id="WMBR01000001">
    <property type="protein sequence ID" value="MXP21110.1"/>
    <property type="molecule type" value="Genomic_DNA"/>
</dbReference>
<accession>A0A6L7GMH3</accession>
<dbReference type="Pfam" id="PF18726">
    <property type="entry name" value="HEPN_SAV_6107"/>
    <property type="match status" value="1"/>
</dbReference>
<organism evidence="2 3">
    <name type="scientific">Gordonia mangrovi</name>
    <dbReference type="NCBI Taxonomy" id="2665643"/>
    <lineage>
        <taxon>Bacteria</taxon>
        <taxon>Bacillati</taxon>
        <taxon>Actinomycetota</taxon>
        <taxon>Actinomycetes</taxon>
        <taxon>Mycobacteriales</taxon>
        <taxon>Gordoniaceae</taxon>
        <taxon>Gordonia</taxon>
    </lineage>
</organism>
<gene>
    <name evidence="2" type="ORF">GIY30_07055</name>
</gene>
<protein>
    <recommendedName>
        <fullName evidence="1">SAV-6107-like HEPN domain-containing protein</fullName>
    </recommendedName>
</protein>